<dbReference type="Proteomes" id="UP000557307">
    <property type="component" value="Unassembled WGS sequence"/>
</dbReference>
<name>A0A840U158_9BACT</name>
<evidence type="ECO:0000313" key="2">
    <source>
        <dbReference type="Proteomes" id="UP000557307"/>
    </source>
</evidence>
<evidence type="ECO:0000313" key="1">
    <source>
        <dbReference type="EMBL" id="MBB5287632.1"/>
    </source>
</evidence>
<reference evidence="1 2" key="1">
    <citation type="submission" date="2020-08" db="EMBL/GenBank/DDBJ databases">
        <title>Genomic Encyclopedia of Type Strains, Phase IV (KMG-IV): sequencing the most valuable type-strain genomes for metagenomic binning, comparative biology and taxonomic classification.</title>
        <authorList>
            <person name="Goeker M."/>
        </authorList>
    </citation>
    <scope>NUCLEOTIDE SEQUENCE [LARGE SCALE GENOMIC DNA]</scope>
    <source>
        <strain evidence="1 2">DSM 105074</strain>
    </source>
</reference>
<organism evidence="1 2">
    <name type="scientific">Rhabdobacter roseus</name>
    <dbReference type="NCBI Taxonomy" id="1655419"/>
    <lineage>
        <taxon>Bacteria</taxon>
        <taxon>Pseudomonadati</taxon>
        <taxon>Bacteroidota</taxon>
        <taxon>Cytophagia</taxon>
        <taxon>Cytophagales</taxon>
        <taxon>Cytophagaceae</taxon>
        <taxon>Rhabdobacter</taxon>
    </lineage>
</organism>
<keyword evidence="2" id="KW-1185">Reference proteome</keyword>
<sequence>MKLVKYLVLIGMLVGCNRVEKVSPEALKPLVGRWQLVAQQNLLSEEKEWVEVPAAEASFFIIRYDGVVLDAEGRGLCCGPGTLKLNGTEYPIGPRAEVPFNEVCALVNCAGCPVWDIALDGDTLVLTSCWGGSQSRFARVR</sequence>
<dbReference type="PROSITE" id="PS51257">
    <property type="entry name" value="PROKAR_LIPOPROTEIN"/>
    <property type="match status" value="1"/>
</dbReference>
<comment type="caution">
    <text evidence="1">The sequence shown here is derived from an EMBL/GenBank/DDBJ whole genome shotgun (WGS) entry which is preliminary data.</text>
</comment>
<proteinExistence type="predicted"/>
<gene>
    <name evidence="1" type="ORF">HNQ92_005799</name>
</gene>
<dbReference type="EMBL" id="JACHGF010000022">
    <property type="protein sequence ID" value="MBB5287632.1"/>
    <property type="molecule type" value="Genomic_DNA"/>
</dbReference>
<accession>A0A840U158</accession>
<protein>
    <submittedName>
        <fullName evidence="1">Uncharacterized protein</fullName>
    </submittedName>
</protein>
<dbReference type="RefSeq" id="WP_184180183.1">
    <property type="nucleotide sequence ID" value="NZ_JACHGF010000022.1"/>
</dbReference>
<dbReference type="AlphaFoldDB" id="A0A840U158"/>